<dbReference type="InterPro" id="IPR014729">
    <property type="entry name" value="Rossmann-like_a/b/a_fold"/>
</dbReference>
<dbReference type="SUPFAM" id="SSF52402">
    <property type="entry name" value="Adenine nucleotide alpha hydrolases-like"/>
    <property type="match status" value="1"/>
</dbReference>
<proteinExistence type="predicted"/>
<dbReference type="Proteomes" id="UP000647172">
    <property type="component" value="Unassembled WGS sequence"/>
</dbReference>
<protein>
    <recommendedName>
        <fullName evidence="2">UspA domain-containing protein</fullName>
    </recommendedName>
</protein>
<keyword evidence="4" id="KW-1185">Reference proteome</keyword>
<evidence type="ECO:0000259" key="2">
    <source>
        <dbReference type="Pfam" id="PF00582"/>
    </source>
</evidence>
<evidence type="ECO:0000256" key="1">
    <source>
        <dbReference type="SAM" id="MobiDB-lite"/>
    </source>
</evidence>
<gene>
    <name evidence="3" type="ORF">Ani05nite_76690</name>
</gene>
<feature type="domain" description="UspA" evidence="2">
    <location>
        <begin position="35"/>
        <end position="169"/>
    </location>
</feature>
<dbReference type="AlphaFoldDB" id="A0A919JRR3"/>
<reference evidence="3" key="1">
    <citation type="submission" date="2021-01" db="EMBL/GenBank/DDBJ databases">
        <title>Whole genome shotgun sequence of Actinoplanes nipponensis NBRC 14063.</title>
        <authorList>
            <person name="Komaki H."/>
            <person name="Tamura T."/>
        </authorList>
    </citation>
    <scope>NUCLEOTIDE SEQUENCE</scope>
    <source>
        <strain evidence="3">NBRC 14063</strain>
    </source>
</reference>
<organism evidence="3 4">
    <name type="scientific">Actinoplanes nipponensis</name>
    <dbReference type="NCBI Taxonomy" id="135950"/>
    <lineage>
        <taxon>Bacteria</taxon>
        <taxon>Bacillati</taxon>
        <taxon>Actinomycetota</taxon>
        <taxon>Actinomycetes</taxon>
        <taxon>Micromonosporales</taxon>
        <taxon>Micromonosporaceae</taxon>
        <taxon>Actinoplanes</taxon>
    </lineage>
</organism>
<dbReference type="EMBL" id="BOMQ01000095">
    <property type="protein sequence ID" value="GIE54135.1"/>
    <property type="molecule type" value="Genomic_DNA"/>
</dbReference>
<dbReference type="Gene3D" id="3.40.50.620">
    <property type="entry name" value="HUPs"/>
    <property type="match status" value="1"/>
</dbReference>
<feature type="region of interest" description="Disordered" evidence="1">
    <location>
        <begin position="1"/>
        <end position="28"/>
    </location>
</feature>
<dbReference type="InterPro" id="IPR006016">
    <property type="entry name" value="UspA"/>
</dbReference>
<evidence type="ECO:0000313" key="3">
    <source>
        <dbReference type="EMBL" id="GIE54135.1"/>
    </source>
</evidence>
<dbReference type="Pfam" id="PF00582">
    <property type="entry name" value="Usp"/>
    <property type="match status" value="1"/>
</dbReference>
<evidence type="ECO:0000313" key="4">
    <source>
        <dbReference type="Proteomes" id="UP000647172"/>
    </source>
</evidence>
<name>A0A919JRR3_9ACTN</name>
<sequence length="180" mass="19082">MSTVMLTPLEDPPRPAPAGRPLTVAGRSPGVPTGPVVVALDDDGNPAALLRHGWAVAEASAVPLRVAYVWSDCRPPDCAHHRTCHHDLAEADRLLTALVDANLSVEAAARVERDVLHHPDPVEALIALSAAASMLVIGVSSDRPGPADELGATTRRLLGRTWCPLVVVPHHQLSATRLTW</sequence>
<accession>A0A919JRR3</accession>
<comment type="caution">
    <text evidence="3">The sequence shown here is derived from an EMBL/GenBank/DDBJ whole genome shotgun (WGS) entry which is preliminary data.</text>
</comment>